<keyword evidence="1" id="KW-0812">Transmembrane</keyword>
<accession>A0A3E0WID7</accession>
<dbReference type="Proteomes" id="UP000256763">
    <property type="component" value="Unassembled WGS sequence"/>
</dbReference>
<reference evidence="3" key="1">
    <citation type="submission" date="2017-05" db="EMBL/GenBank/DDBJ databases">
        <authorList>
            <person name="Sharma S."/>
            <person name="Sidhu C."/>
            <person name="Pinnaka A.K."/>
        </authorList>
    </citation>
    <scope>NUCLEOTIDE SEQUENCE [LARGE SCALE GENOMIC DNA]</scope>
    <source>
        <strain evidence="3">AK93</strain>
    </source>
</reference>
<proteinExistence type="predicted"/>
<evidence type="ECO:0000313" key="3">
    <source>
        <dbReference type="Proteomes" id="UP000256763"/>
    </source>
</evidence>
<gene>
    <name evidence="2" type="ORF">CAL65_20950</name>
</gene>
<protein>
    <recommendedName>
        <fullName evidence="4">PA2779 family protein</fullName>
    </recommendedName>
</protein>
<dbReference type="EMBL" id="NFZW01000037">
    <property type="protein sequence ID" value="RFA31921.1"/>
    <property type="molecule type" value="Genomic_DNA"/>
</dbReference>
<keyword evidence="1" id="KW-1133">Transmembrane helix</keyword>
<feature type="transmembrane region" description="Helical" evidence="1">
    <location>
        <begin position="97"/>
        <end position="116"/>
    </location>
</feature>
<dbReference type="PIRSF" id="PIRSF029543">
    <property type="entry name" value="UCP029543"/>
    <property type="match status" value="1"/>
</dbReference>
<dbReference type="AlphaFoldDB" id="A0A3E0WID7"/>
<evidence type="ECO:0000313" key="2">
    <source>
        <dbReference type="EMBL" id="RFA31921.1"/>
    </source>
</evidence>
<organism evidence="2 3">
    <name type="scientific">Alkalilimnicola ehrlichii</name>
    <dbReference type="NCBI Taxonomy" id="351052"/>
    <lineage>
        <taxon>Bacteria</taxon>
        <taxon>Pseudomonadati</taxon>
        <taxon>Pseudomonadota</taxon>
        <taxon>Gammaproteobacteria</taxon>
        <taxon>Chromatiales</taxon>
        <taxon>Ectothiorhodospiraceae</taxon>
        <taxon>Alkalilimnicola</taxon>
    </lineage>
</organism>
<dbReference type="InterPro" id="IPR016924">
    <property type="entry name" value="UCP029543"/>
</dbReference>
<evidence type="ECO:0008006" key="4">
    <source>
        <dbReference type="Google" id="ProtNLM"/>
    </source>
</evidence>
<keyword evidence="3" id="KW-1185">Reference proteome</keyword>
<dbReference type="RefSeq" id="WP_181919365.1">
    <property type="nucleotide sequence ID" value="NZ_NFZV01000008.1"/>
</dbReference>
<dbReference type="NCBIfam" id="NF033919">
    <property type="entry name" value="PA2779_fam"/>
    <property type="match status" value="1"/>
</dbReference>
<comment type="caution">
    <text evidence="2">The sequence shown here is derived from an EMBL/GenBank/DDBJ whole genome shotgun (WGS) entry which is preliminary data.</text>
</comment>
<dbReference type="Pfam" id="PF20332">
    <property type="entry name" value="DUF6627"/>
    <property type="match status" value="1"/>
</dbReference>
<dbReference type="InterPro" id="IPR046735">
    <property type="entry name" value="PA2779-like"/>
</dbReference>
<name>A0A3E0WID7_9GAMM</name>
<sequence length="117" mass="12490">MRNVKRRAGLLVYPLTVLFLLAGLVTQTAVAGIVGTETVLAEQSAGAERARLQAMLDRQDVQEQLIGYGVSPEEAAERVAALTDAEAIELAQRIDELPAGGVTTVLLVIIILLLVLR</sequence>
<evidence type="ECO:0000256" key="1">
    <source>
        <dbReference type="SAM" id="Phobius"/>
    </source>
</evidence>
<keyword evidence="1" id="KW-0472">Membrane</keyword>